<evidence type="ECO:0000313" key="2">
    <source>
        <dbReference type="EMBL" id="GIX79248.1"/>
    </source>
</evidence>
<evidence type="ECO:0000313" key="3">
    <source>
        <dbReference type="Proteomes" id="UP001054945"/>
    </source>
</evidence>
<proteinExistence type="predicted"/>
<sequence>MQMYSLFRSKSFGKKKSITPSLWKRRRERALFQIGLGKSSQVGALFFFYLWVVESEQKIALMFLILLNSFILNKEYSLCDEERVSAV</sequence>
<dbReference type="EMBL" id="BPLR01020477">
    <property type="protein sequence ID" value="GIX79248.1"/>
    <property type="molecule type" value="Genomic_DNA"/>
</dbReference>
<keyword evidence="1" id="KW-0812">Transmembrane</keyword>
<protein>
    <submittedName>
        <fullName evidence="2">Uncharacterized protein</fullName>
    </submittedName>
</protein>
<dbReference type="AlphaFoldDB" id="A0AAV4N5H6"/>
<dbReference type="Proteomes" id="UP001054945">
    <property type="component" value="Unassembled WGS sequence"/>
</dbReference>
<keyword evidence="3" id="KW-1185">Reference proteome</keyword>
<organism evidence="2 3">
    <name type="scientific">Caerostris extrusa</name>
    <name type="common">Bark spider</name>
    <name type="synonym">Caerostris bankana</name>
    <dbReference type="NCBI Taxonomy" id="172846"/>
    <lineage>
        <taxon>Eukaryota</taxon>
        <taxon>Metazoa</taxon>
        <taxon>Ecdysozoa</taxon>
        <taxon>Arthropoda</taxon>
        <taxon>Chelicerata</taxon>
        <taxon>Arachnida</taxon>
        <taxon>Araneae</taxon>
        <taxon>Araneomorphae</taxon>
        <taxon>Entelegynae</taxon>
        <taxon>Araneoidea</taxon>
        <taxon>Araneidae</taxon>
        <taxon>Caerostris</taxon>
    </lineage>
</organism>
<reference evidence="2 3" key="1">
    <citation type="submission" date="2021-06" db="EMBL/GenBank/DDBJ databases">
        <title>Caerostris extrusa draft genome.</title>
        <authorList>
            <person name="Kono N."/>
            <person name="Arakawa K."/>
        </authorList>
    </citation>
    <scope>NUCLEOTIDE SEQUENCE [LARGE SCALE GENOMIC DNA]</scope>
</reference>
<name>A0AAV4N5H6_CAEEX</name>
<keyword evidence="1" id="KW-1133">Transmembrane helix</keyword>
<keyword evidence="1" id="KW-0472">Membrane</keyword>
<gene>
    <name evidence="2" type="ORF">CEXT_714081</name>
</gene>
<evidence type="ECO:0000256" key="1">
    <source>
        <dbReference type="SAM" id="Phobius"/>
    </source>
</evidence>
<feature type="transmembrane region" description="Helical" evidence="1">
    <location>
        <begin position="30"/>
        <end position="51"/>
    </location>
</feature>
<accession>A0AAV4N5H6</accession>
<comment type="caution">
    <text evidence="2">The sequence shown here is derived from an EMBL/GenBank/DDBJ whole genome shotgun (WGS) entry which is preliminary data.</text>
</comment>